<dbReference type="PROSITE" id="PS50893">
    <property type="entry name" value="ABC_TRANSPORTER_2"/>
    <property type="match status" value="1"/>
</dbReference>
<dbReference type="PROSITE" id="PS00211">
    <property type="entry name" value="ABC_TRANSPORTER_1"/>
    <property type="match status" value="1"/>
</dbReference>
<gene>
    <name evidence="5" type="ORF">ASB62_04750</name>
</gene>
<dbReference type="AlphaFoldDB" id="A0A101JNM6"/>
<evidence type="ECO:0000256" key="3">
    <source>
        <dbReference type="ARBA" id="ARBA00022840"/>
    </source>
</evidence>
<dbReference type="InterPro" id="IPR027417">
    <property type="entry name" value="P-loop_NTPase"/>
</dbReference>
<dbReference type="CDD" id="cd03261">
    <property type="entry name" value="ABC_Org_Solvent_Resistant"/>
    <property type="match status" value="1"/>
</dbReference>
<proteinExistence type="predicted"/>
<evidence type="ECO:0000259" key="4">
    <source>
        <dbReference type="PROSITE" id="PS50893"/>
    </source>
</evidence>
<reference evidence="5 6" key="1">
    <citation type="submission" date="2015-10" db="EMBL/GenBank/DDBJ databases">
        <title>Draft Genome Sequence of Chlorobium limicola strain Frasassi Growing under Artificial Lighting in the Frasassi Cave System.</title>
        <authorList>
            <person name="Mansor M."/>
            <person name="Macalady J."/>
        </authorList>
    </citation>
    <scope>NUCLEOTIDE SEQUENCE [LARGE SCALE GENOMIC DNA]</scope>
    <source>
        <strain evidence="5 6">Frasassi</strain>
    </source>
</reference>
<feature type="domain" description="ABC transporter" evidence="4">
    <location>
        <begin position="2"/>
        <end position="238"/>
    </location>
</feature>
<dbReference type="EMBL" id="LMBR01000105">
    <property type="protein sequence ID" value="KUL30143.1"/>
    <property type="molecule type" value="Genomic_DNA"/>
</dbReference>
<dbReference type="Pfam" id="PF00005">
    <property type="entry name" value="ABC_tran"/>
    <property type="match status" value="1"/>
</dbReference>
<keyword evidence="1" id="KW-0813">Transport</keyword>
<dbReference type="InterPro" id="IPR003439">
    <property type="entry name" value="ABC_transporter-like_ATP-bd"/>
</dbReference>
<evidence type="ECO:0000256" key="1">
    <source>
        <dbReference type="ARBA" id="ARBA00022448"/>
    </source>
</evidence>
<dbReference type="Gene3D" id="3.40.50.300">
    <property type="entry name" value="P-loop containing nucleotide triphosphate hydrolases"/>
    <property type="match status" value="1"/>
</dbReference>
<organism evidence="5 6">
    <name type="scientific">Chlorobium limicola</name>
    <dbReference type="NCBI Taxonomy" id="1092"/>
    <lineage>
        <taxon>Bacteria</taxon>
        <taxon>Pseudomonadati</taxon>
        <taxon>Chlorobiota</taxon>
        <taxon>Chlorobiia</taxon>
        <taxon>Chlorobiales</taxon>
        <taxon>Chlorobiaceae</taxon>
        <taxon>Chlorobium/Pelodictyon group</taxon>
        <taxon>Chlorobium</taxon>
    </lineage>
</organism>
<dbReference type="GO" id="GO:0016887">
    <property type="term" value="F:ATP hydrolysis activity"/>
    <property type="evidence" value="ECO:0007669"/>
    <property type="project" value="InterPro"/>
</dbReference>
<keyword evidence="3 5" id="KW-0067">ATP-binding</keyword>
<dbReference type="InterPro" id="IPR017871">
    <property type="entry name" value="ABC_transporter-like_CS"/>
</dbReference>
<dbReference type="RefSeq" id="WP_059138847.1">
    <property type="nucleotide sequence ID" value="NZ_LMBR01000105.1"/>
</dbReference>
<dbReference type="PANTHER" id="PTHR43023">
    <property type="entry name" value="PROTEIN TRIGALACTOSYLDIACYLGLYCEROL 3, CHLOROPLASTIC"/>
    <property type="match status" value="1"/>
</dbReference>
<dbReference type="InterPro" id="IPR003593">
    <property type="entry name" value="AAA+_ATPase"/>
</dbReference>
<protein>
    <submittedName>
        <fullName evidence="5">ABC transporter ATP-binding protein</fullName>
    </submittedName>
</protein>
<name>A0A101JNM6_CHLLI</name>
<evidence type="ECO:0000313" key="5">
    <source>
        <dbReference type="EMBL" id="KUL30143.1"/>
    </source>
</evidence>
<evidence type="ECO:0000313" key="6">
    <source>
        <dbReference type="Proteomes" id="UP000053937"/>
    </source>
</evidence>
<keyword evidence="2" id="KW-0547">Nucleotide-binding</keyword>
<dbReference type="GO" id="GO:0005524">
    <property type="term" value="F:ATP binding"/>
    <property type="evidence" value="ECO:0007669"/>
    <property type="project" value="UniProtKB-KW"/>
</dbReference>
<dbReference type="SUPFAM" id="SSF52540">
    <property type="entry name" value="P-loop containing nucleoside triphosphate hydrolases"/>
    <property type="match status" value="1"/>
</dbReference>
<comment type="caution">
    <text evidence="5">The sequence shown here is derived from an EMBL/GenBank/DDBJ whole genome shotgun (WGS) entry which is preliminary data.</text>
</comment>
<evidence type="ECO:0000256" key="2">
    <source>
        <dbReference type="ARBA" id="ARBA00022741"/>
    </source>
</evidence>
<keyword evidence="6" id="KW-1185">Reference proteome</keyword>
<accession>A0A101JNM6</accession>
<dbReference type="OrthoDB" id="594396at2"/>
<dbReference type="SMART" id="SM00382">
    <property type="entry name" value="AAA"/>
    <property type="match status" value="1"/>
</dbReference>
<dbReference type="PANTHER" id="PTHR43023:SF6">
    <property type="entry name" value="INTERMEMBRANE PHOSPHOLIPID TRANSPORT SYSTEM ATP-BINDING PROTEIN MLAF"/>
    <property type="match status" value="1"/>
</dbReference>
<dbReference type="Proteomes" id="UP000053937">
    <property type="component" value="Unassembled WGS sequence"/>
</dbReference>
<sequence>MIELRNITLKYGEREILKNVSLTIKDNTIKAILGPSGVGKSTILKLMLGLIKPNSGQVFVDGTDITSLKEPELYPIRRKMGMVFQGNALFDSMSISENLGFFLRENLKLPEAEVQERVAEQIKFSGLEGYEDQLPENLSGGMRKRVAIGRALIFKPHMILFDEPTAGLDPVSSKRILHLIRTLQQSSNLGAVIVTHIIDDVFSIADHAAVLYQGEIIFDDETEKLHQSEHPFIRSILSDKILEL</sequence>